<feature type="transmembrane region" description="Helical" evidence="1">
    <location>
        <begin position="314"/>
        <end position="329"/>
    </location>
</feature>
<dbReference type="InterPro" id="IPR006750">
    <property type="entry name" value="YdcZ"/>
</dbReference>
<evidence type="ECO:0000313" key="3">
    <source>
        <dbReference type="Proteomes" id="UP000219412"/>
    </source>
</evidence>
<feature type="transmembrane region" description="Helical" evidence="1">
    <location>
        <begin position="184"/>
        <end position="203"/>
    </location>
</feature>
<feature type="transmembrane region" description="Helical" evidence="1">
    <location>
        <begin position="256"/>
        <end position="276"/>
    </location>
</feature>
<feature type="transmembrane region" description="Helical" evidence="1">
    <location>
        <begin position="25"/>
        <end position="44"/>
    </location>
</feature>
<sequence length="330" mass="35751">MIVISDIITMPGSKASGPTKKAGNAVYLLILLGVLGGMAVPLQTSINAEFSRFSRAVFITSFYSFLVGTIALFAVNLALNTEKFSASFFGAQDYSYIWFVGGLMGVVFLTANIVLLPRIGAALTVIVTVTGQMIIGLMIDTFGWFEAVPQPFHPMHLAGVMLLIIGIIYMNINKKLAVGKQHSRAWVFLGLFTGMLPPMQTAVNSALSREIDSTLFAAFISFLMGTIALFFIALIVHRRLSFNFKAGGTSLKPWHFSSGLLGALYIGMNILLMPYLGVTLTMMSAIFGQIIMGLLIDHFGLLGLPKQPIGPRRIIAAVIIVSGILILQFF</sequence>
<dbReference type="Proteomes" id="UP000219412">
    <property type="component" value="Unassembled WGS sequence"/>
</dbReference>
<dbReference type="GO" id="GO:0005886">
    <property type="term" value="C:plasma membrane"/>
    <property type="evidence" value="ECO:0007669"/>
    <property type="project" value="TreeGrafter"/>
</dbReference>
<accession>A0A285UHE5</accession>
<organism evidence="2 3">
    <name type="scientific">Salinicoccus kekensis</name>
    <dbReference type="NCBI Taxonomy" id="714307"/>
    <lineage>
        <taxon>Bacteria</taxon>
        <taxon>Bacillati</taxon>
        <taxon>Bacillota</taxon>
        <taxon>Bacilli</taxon>
        <taxon>Bacillales</taxon>
        <taxon>Staphylococcaceae</taxon>
        <taxon>Salinicoccus</taxon>
    </lineage>
</organism>
<feature type="transmembrane region" description="Helical" evidence="1">
    <location>
        <begin position="95"/>
        <end position="115"/>
    </location>
</feature>
<dbReference type="PANTHER" id="PTHR34821">
    <property type="entry name" value="INNER MEMBRANE PROTEIN YDCZ"/>
    <property type="match status" value="1"/>
</dbReference>
<keyword evidence="1" id="KW-1133">Transmembrane helix</keyword>
<feature type="transmembrane region" description="Helical" evidence="1">
    <location>
        <begin position="122"/>
        <end position="145"/>
    </location>
</feature>
<feature type="transmembrane region" description="Helical" evidence="1">
    <location>
        <begin position="56"/>
        <end position="75"/>
    </location>
</feature>
<gene>
    <name evidence="2" type="ORF">SAMN05878391_1247</name>
</gene>
<dbReference type="EMBL" id="OBQF01000002">
    <property type="protein sequence ID" value="SOC41107.1"/>
    <property type="molecule type" value="Genomic_DNA"/>
</dbReference>
<evidence type="ECO:0000256" key="1">
    <source>
        <dbReference type="SAM" id="Phobius"/>
    </source>
</evidence>
<feature type="transmembrane region" description="Helical" evidence="1">
    <location>
        <begin position="282"/>
        <end position="302"/>
    </location>
</feature>
<dbReference type="Pfam" id="PF04657">
    <property type="entry name" value="DMT_YdcZ"/>
    <property type="match status" value="2"/>
</dbReference>
<name>A0A285UHE5_9STAP</name>
<keyword evidence="3" id="KW-1185">Reference proteome</keyword>
<feature type="transmembrane region" description="Helical" evidence="1">
    <location>
        <begin position="151"/>
        <end position="172"/>
    </location>
</feature>
<protein>
    <submittedName>
        <fullName evidence="2">Transporter family-2 protein</fullName>
    </submittedName>
</protein>
<feature type="transmembrane region" description="Helical" evidence="1">
    <location>
        <begin position="215"/>
        <end position="236"/>
    </location>
</feature>
<keyword evidence="1" id="KW-0812">Transmembrane</keyword>
<dbReference type="PANTHER" id="PTHR34821:SF2">
    <property type="entry name" value="INNER MEMBRANE PROTEIN YDCZ"/>
    <property type="match status" value="1"/>
</dbReference>
<keyword evidence="1" id="KW-0472">Membrane</keyword>
<evidence type="ECO:0000313" key="2">
    <source>
        <dbReference type="EMBL" id="SOC41107.1"/>
    </source>
</evidence>
<reference evidence="3" key="1">
    <citation type="submission" date="2017-08" db="EMBL/GenBank/DDBJ databases">
        <authorList>
            <person name="Varghese N."/>
            <person name="Submissions S."/>
        </authorList>
    </citation>
    <scope>NUCLEOTIDE SEQUENCE [LARGE SCALE GENOMIC DNA]</scope>
    <source>
        <strain evidence="3">DSM 23173</strain>
    </source>
</reference>
<dbReference type="AlphaFoldDB" id="A0A285UHE5"/>
<proteinExistence type="predicted"/>